<dbReference type="Proteomes" id="UP000494206">
    <property type="component" value="Unassembled WGS sequence"/>
</dbReference>
<feature type="repeat" description="NHL" evidence="6">
    <location>
        <begin position="647"/>
        <end position="690"/>
    </location>
</feature>
<dbReference type="SMART" id="SM00502">
    <property type="entry name" value="BBC"/>
    <property type="match status" value="1"/>
</dbReference>
<dbReference type="InterPro" id="IPR003649">
    <property type="entry name" value="Bbox_C"/>
</dbReference>
<evidence type="ECO:0008006" key="12">
    <source>
        <dbReference type="Google" id="ProtNLM"/>
    </source>
</evidence>
<evidence type="ECO:0000259" key="9">
    <source>
        <dbReference type="PROSITE" id="PS50119"/>
    </source>
</evidence>
<proteinExistence type="predicted"/>
<keyword evidence="2" id="KW-0677">Repeat</keyword>
<feature type="repeat" description="NHL" evidence="6">
    <location>
        <begin position="782"/>
        <end position="824"/>
    </location>
</feature>
<protein>
    <recommendedName>
        <fullName evidence="12">B-box type zinc finger protein ncl-1</fullName>
    </recommendedName>
</protein>
<dbReference type="CDD" id="cd19813">
    <property type="entry name" value="Bbox1_BRAT-like"/>
    <property type="match status" value="1"/>
</dbReference>
<dbReference type="PROSITE" id="PS51125">
    <property type="entry name" value="NHL"/>
    <property type="match status" value="5"/>
</dbReference>
<evidence type="ECO:0000256" key="5">
    <source>
        <dbReference type="PROSITE-ProRule" id="PRU00024"/>
    </source>
</evidence>
<keyword evidence="11" id="KW-1185">Reference proteome</keyword>
<evidence type="ECO:0000256" key="4">
    <source>
        <dbReference type="ARBA" id="ARBA00022833"/>
    </source>
</evidence>
<feature type="compositionally biased region" description="Low complexity" evidence="7">
    <location>
        <begin position="189"/>
        <end position="207"/>
    </location>
</feature>
<dbReference type="Pfam" id="PF00097">
    <property type="entry name" value="zf-C3HC4"/>
    <property type="match status" value="1"/>
</dbReference>
<dbReference type="SMART" id="SM00336">
    <property type="entry name" value="BBOX"/>
    <property type="match status" value="2"/>
</dbReference>
<sequence>MSESESLGGSSASTNGNVDDFAFSQLFASVTRPIPLACNSVYSSNSPWGTAVSQPMLGGSFGLAPTPPPITEQVVKCPLCLEPYRQPKVLACFHSFCKCCLEKHLKSAERIICPQCHMETQLSVHLGLDSLLTDFGLESVMNRQCQLMSGMSLGGAPMPINNGLSSAAAAGSLGGSAGSEKPSSVVGFGFGSPSSTSSSPPLSDSPTCDQQHMVNLTAAAVAAAGHANATCTGCKSGEQASSYCHDCNYNLCSNCTMAHQFMHCFEGHRVENLPLSNISSASSTASNSSAAMTAANGGFDSSDKSCKCLQHRNQQLCYFCLTCNLAICHECTNVDHLAPVHNYEPISDMRWFLQVADKQIHKMEQLVAEARSKHGELVELYKQVDNAQQRLTASLHNAHAQLDENVASLVLQLQDQKKTMAKDIDNAFSAKQIQLTMVDKRIQQMAEKLNQTIEFTQRLLKFASPTEVMVFKQLLDTRLQLFLGFNPDVSNALGSSCEIEIPSLNAQMGRQAISQLLGQVRGAASEWNGVLPSSQSGMPPTPIGRPPSRHQIEHQISRSPPQQVAHSLPLAPNAFSDSNLQRPKNDFGGSSQSLGPFTNTADPFGQYEKWSIGLEPSLGLLDANSDDDKSLFPPSRSQIKRQKMIYHCKFGEFGVLEGQFTEPSGVAVNAQGDIVVADTNNHRIQVFDKEGHFRFQFGECGKRDGQLLYPNRVAVNKTTGDFVVTERSPTHQIQVYNQYGQFLRKFGANILQHPRGVCVDNKGRIVVVECKVMRVIIFDMFGNILQKFSCSRYLEFPNGVCTNDKNEILISDNRAHCIKVFSYEGQFLRQIGGEGVTNYPIGVGINSMGEIVVADNHNNFNLTVFSQDGQMIGALESRVKHAQCFDVALVDDGSVVLASKDYRLYLYRFLSANAASLSSASIATANNGANQQAPQQPQQQQ</sequence>
<dbReference type="InterPro" id="IPR017907">
    <property type="entry name" value="Znf_RING_CS"/>
</dbReference>
<evidence type="ECO:0000256" key="1">
    <source>
        <dbReference type="ARBA" id="ARBA00022723"/>
    </source>
</evidence>
<dbReference type="PROSITE" id="PS00518">
    <property type="entry name" value="ZF_RING_1"/>
    <property type="match status" value="1"/>
</dbReference>
<evidence type="ECO:0000313" key="11">
    <source>
        <dbReference type="Proteomes" id="UP000494206"/>
    </source>
</evidence>
<evidence type="ECO:0000256" key="7">
    <source>
        <dbReference type="SAM" id="MobiDB-lite"/>
    </source>
</evidence>
<evidence type="ECO:0000259" key="8">
    <source>
        <dbReference type="PROSITE" id="PS50089"/>
    </source>
</evidence>
<dbReference type="FunFam" id="2.120.10.30:FF:000107">
    <property type="entry name" value="Uncharacterized protein"/>
    <property type="match status" value="1"/>
</dbReference>
<accession>A0A8S1EQ83</accession>
<dbReference type="Gene3D" id="3.30.160.60">
    <property type="entry name" value="Classic Zinc Finger"/>
    <property type="match status" value="1"/>
</dbReference>
<dbReference type="SUPFAM" id="SSF57850">
    <property type="entry name" value="RING/U-box"/>
    <property type="match status" value="1"/>
</dbReference>
<dbReference type="AlphaFoldDB" id="A0A8S1EQ83"/>
<dbReference type="SUPFAM" id="SSF101898">
    <property type="entry name" value="NHL repeat"/>
    <property type="match status" value="1"/>
</dbReference>
<keyword evidence="4" id="KW-0862">Zinc</keyword>
<feature type="domain" description="B box-type" evidence="9">
    <location>
        <begin position="303"/>
        <end position="346"/>
    </location>
</feature>
<evidence type="ECO:0000256" key="3">
    <source>
        <dbReference type="ARBA" id="ARBA00022771"/>
    </source>
</evidence>
<dbReference type="SUPFAM" id="SSF57845">
    <property type="entry name" value="B-box zinc-binding domain"/>
    <property type="match status" value="1"/>
</dbReference>
<dbReference type="CDD" id="cd14959">
    <property type="entry name" value="NHL_brat_like"/>
    <property type="match status" value="1"/>
</dbReference>
<dbReference type="InterPro" id="IPR047153">
    <property type="entry name" value="TRIM45/56/19-like"/>
</dbReference>
<feature type="region of interest" description="Disordered" evidence="7">
    <location>
        <begin position="189"/>
        <end position="208"/>
    </location>
</feature>
<feature type="region of interest" description="Disordered" evidence="7">
    <location>
        <begin position="531"/>
        <end position="600"/>
    </location>
</feature>
<dbReference type="Gene3D" id="3.30.40.10">
    <property type="entry name" value="Zinc/RING finger domain, C3HC4 (zinc finger)"/>
    <property type="match status" value="1"/>
</dbReference>
<organism evidence="10 11">
    <name type="scientific">Caenorhabditis bovis</name>
    <dbReference type="NCBI Taxonomy" id="2654633"/>
    <lineage>
        <taxon>Eukaryota</taxon>
        <taxon>Metazoa</taxon>
        <taxon>Ecdysozoa</taxon>
        <taxon>Nematoda</taxon>
        <taxon>Chromadorea</taxon>
        <taxon>Rhabditida</taxon>
        <taxon>Rhabditina</taxon>
        <taxon>Rhabditomorpha</taxon>
        <taxon>Rhabditoidea</taxon>
        <taxon>Rhabditidae</taxon>
        <taxon>Peloderinae</taxon>
        <taxon>Caenorhabditis</taxon>
    </lineage>
</organism>
<dbReference type="InterPro" id="IPR000315">
    <property type="entry name" value="Znf_B-box"/>
</dbReference>
<dbReference type="Gene3D" id="2.120.10.30">
    <property type="entry name" value="TolB, C-terminal domain"/>
    <property type="match status" value="1"/>
</dbReference>
<dbReference type="GO" id="GO:0061630">
    <property type="term" value="F:ubiquitin protein ligase activity"/>
    <property type="evidence" value="ECO:0007669"/>
    <property type="project" value="TreeGrafter"/>
</dbReference>
<comment type="caution">
    <text evidence="10">The sequence shown here is derived from an EMBL/GenBank/DDBJ whole genome shotgun (WGS) entry which is preliminary data.</text>
</comment>
<dbReference type="EMBL" id="CADEPM010000003">
    <property type="protein sequence ID" value="CAB3403101.1"/>
    <property type="molecule type" value="Genomic_DNA"/>
</dbReference>
<name>A0A8S1EQ83_9PELO</name>
<feature type="compositionally biased region" description="Polar residues" evidence="7">
    <location>
        <begin position="575"/>
        <end position="600"/>
    </location>
</feature>
<evidence type="ECO:0000256" key="6">
    <source>
        <dbReference type="PROSITE-ProRule" id="PRU00504"/>
    </source>
</evidence>
<dbReference type="CDD" id="cd20482">
    <property type="entry name" value="CC_brat-like"/>
    <property type="match status" value="1"/>
</dbReference>
<dbReference type="SMART" id="SM00184">
    <property type="entry name" value="RING"/>
    <property type="match status" value="1"/>
</dbReference>
<dbReference type="InterPro" id="IPR001841">
    <property type="entry name" value="Znf_RING"/>
</dbReference>
<feature type="domain" description="B box-type" evidence="9">
    <location>
        <begin position="226"/>
        <end position="273"/>
    </location>
</feature>
<dbReference type="PROSITE" id="PS50089">
    <property type="entry name" value="ZF_RING_2"/>
    <property type="match status" value="1"/>
</dbReference>
<evidence type="ECO:0000256" key="2">
    <source>
        <dbReference type="ARBA" id="ARBA00022737"/>
    </source>
</evidence>
<dbReference type="PANTHER" id="PTHR25462:SF291">
    <property type="entry name" value="E3 UBIQUITIN-PROTEIN LIGASE TRIM45"/>
    <property type="match status" value="1"/>
</dbReference>
<dbReference type="InterPro" id="IPR011042">
    <property type="entry name" value="6-blade_b-propeller_TolB-like"/>
</dbReference>
<gene>
    <name evidence="10" type="ORF">CBOVIS_LOCUS5619</name>
</gene>
<feature type="repeat" description="NHL" evidence="6">
    <location>
        <begin position="694"/>
        <end position="739"/>
    </location>
</feature>
<dbReference type="InterPro" id="IPR018957">
    <property type="entry name" value="Znf_C3HC4_RING-type"/>
</dbReference>
<dbReference type="GO" id="GO:0008270">
    <property type="term" value="F:zinc ion binding"/>
    <property type="evidence" value="ECO:0007669"/>
    <property type="project" value="UniProtKB-KW"/>
</dbReference>
<reference evidence="10 11" key="1">
    <citation type="submission" date="2020-04" db="EMBL/GenBank/DDBJ databases">
        <authorList>
            <person name="Laetsch R D."/>
            <person name="Stevens L."/>
            <person name="Kumar S."/>
            <person name="Blaxter L. M."/>
        </authorList>
    </citation>
    <scope>NUCLEOTIDE SEQUENCE [LARGE SCALE GENOMIC DNA]</scope>
</reference>
<dbReference type="PANTHER" id="PTHR25462">
    <property type="entry name" value="BONUS, ISOFORM C-RELATED"/>
    <property type="match status" value="1"/>
</dbReference>
<dbReference type="InterPro" id="IPR001258">
    <property type="entry name" value="NHL_repeat"/>
</dbReference>
<feature type="repeat" description="NHL" evidence="6">
    <location>
        <begin position="740"/>
        <end position="781"/>
    </location>
</feature>
<evidence type="ECO:0000313" key="10">
    <source>
        <dbReference type="EMBL" id="CAB3403101.1"/>
    </source>
</evidence>
<keyword evidence="3 5" id="KW-0863">Zinc-finger</keyword>
<dbReference type="Pfam" id="PF01436">
    <property type="entry name" value="NHL"/>
    <property type="match status" value="4"/>
</dbReference>
<dbReference type="PROSITE" id="PS50119">
    <property type="entry name" value="ZF_BBOX"/>
    <property type="match status" value="2"/>
</dbReference>
<dbReference type="OrthoDB" id="342730at2759"/>
<keyword evidence="1" id="KW-0479">Metal-binding</keyword>
<feature type="repeat" description="NHL" evidence="6">
    <location>
        <begin position="825"/>
        <end position="868"/>
    </location>
</feature>
<dbReference type="InterPro" id="IPR013083">
    <property type="entry name" value="Znf_RING/FYVE/PHD"/>
</dbReference>
<feature type="domain" description="RING-type" evidence="8">
    <location>
        <begin position="77"/>
        <end position="117"/>
    </location>
</feature>